<evidence type="ECO:0000256" key="1">
    <source>
        <dbReference type="SAM" id="SignalP"/>
    </source>
</evidence>
<gene>
    <name evidence="2" type="ORF">BGCPKDLD_3619</name>
</gene>
<dbReference type="RefSeq" id="WP_137829217.1">
    <property type="nucleotide sequence ID" value="NZ_BPRE01000012.1"/>
</dbReference>
<evidence type="ECO:0000313" key="3">
    <source>
        <dbReference type="Proteomes" id="UP001055093"/>
    </source>
</evidence>
<name>A0ABQ4V055_9HYPH</name>
<evidence type="ECO:0008006" key="4">
    <source>
        <dbReference type="Google" id="ProtNLM"/>
    </source>
</evidence>
<proteinExistence type="predicted"/>
<dbReference type="Pfam" id="PF09912">
    <property type="entry name" value="DUF2141"/>
    <property type="match status" value="1"/>
</dbReference>
<feature type="chain" id="PRO_5046145456" description="DUF2141 domain-containing protein" evidence="1">
    <location>
        <begin position="24"/>
        <end position="144"/>
    </location>
</feature>
<dbReference type="EMBL" id="BPRE01000012">
    <property type="protein sequence ID" value="GJE77019.1"/>
    <property type="molecule type" value="Genomic_DNA"/>
</dbReference>
<reference evidence="2" key="1">
    <citation type="journal article" date="2021" name="Front. Microbiol.">
        <title>Comprehensive Comparative Genomics and Phenotyping of Methylobacterium Species.</title>
        <authorList>
            <person name="Alessa O."/>
            <person name="Ogura Y."/>
            <person name="Fujitani Y."/>
            <person name="Takami H."/>
            <person name="Hayashi T."/>
            <person name="Sahin N."/>
            <person name="Tani A."/>
        </authorList>
    </citation>
    <scope>NUCLEOTIDE SEQUENCE</scope>
    <source>
        <strain evidence="2">DSM 14458</strain>
    </source>
</reference>
<feature type="signal peptide" evidence="1">
    <location>
        <begin position="1"/>
        <end position="23"/>
    </location>
</feature>
<protein>
    <recommendedName>
        <fullName evidence="4">DUF2141 domain-containing protein</fullName>
    </recommendedName>
</protein>
<organism evidence="2 3">
    <name type="scientific">Methylorubrum suomiense</name>
    <dbReference type="NCBI Taxonomy" id="144191"/>
    <lineage>
        <taxon>Bacteria</taxon>
        <taxon>Pseudomonadati</taxon>
        <taxon>Pseudomonadota</taxon>
        <taxon>Alphaproteobacteria</taxon>
        <taxon>Hyphomicrobiales</taxon>
        <taxon>Methylobacteriaceae</taxon>
        <taxon>Methylorubrum</taxon>
    </lineage>
</organism>
<dbReference type="Proteomes" id="UP001055093">
    <property type="component" value="Unassembled WGS sequence"/>
</dbReference>
<dbReference type="InterPro" id="IPR018673">
    <property type="entry name" value="DUF2141"/>
</dbReference>
<reference evidence="2" key="2">
    <citation type="submission" date="2021-08" db="EMBL/GenBank/DDBJ databases">
        <authorList>
            <person name="Tani A."/>
            <person name="Ola A."/>
            <person name="Ogura Y."/>
            <person name="Katsura K."/>
            <person name="Hayashi T."/>
        </authorList>
    </citation>
    <scope>NUCLEOTIDE SEQUENCE</scope>
    <source>
        <strain evidence="2">DSM 14458</strain>
    </source>
</reference>
<keyword evidence="1" id="KW-0732">Signal</keyword>
<comment type="caution">
    <text evidence="2">The sequence shown here is derived from an EMBL/GenBank/DDBJ whole genome shotgun (WGS) entry which is preliminary data.</text>
</comment>
<keyword evidence="3" id="KW-1185">Reference proteome</keyword>
<sequence>MRAPLRAASFVVGLVALAGSAQAANVEVVIEGAEPGAGAVYVTLCQNNLTETGCRLGQDAPARGGSQRFLFRDVPPGAWAVAAYQDLDGDGRLGRTPLGLPLEPYGFSGAVGRRARPEFREAGFLLAEPGATVRVRLARALPRR</sequence>
<accession>A0ABQ4V055</accession>
<evidence type="ECO:0000313" key="2">
    <source>
        <dbReference type="EMBL" id="GJE77019.1"/>
    </source>
</evidence>